<dbReference type="HAMAP" id="MF_00080">
    <property type="entry name" value="IF_3"/>
    <property type="match status" value="1"/>
</dbReference>
<gene>
    <name evidence="4 9" type="primary">infC</name>
    <name evidence="9" type="ORF">H9797_04100</name>
</gene>
<dbReference type="InterPro" id="IPR019813">
    <property type="entry name" value="Translation_initiation_fac3_CS"/>
</dbReference>
<dbReference type="InterPro" id="IPR001288">
    <property type="entry name" value="Translation_initiation_fac_3"/>
</dbReference>
<dbReference type="SUPFAM" id="SSF55200">
    <property type="entry name" value="Translation initiation factor IF3, C-terminal domain"/>
    <property type="match status" value="1"/>
</dbReference>
<dbReference type="SUPFAM" id="SSF54364">
    <property type="entry name" value="Translation initiation factor IF3, N-terminal domain"/>
    <property type="match status" value="1"/>
</dbReference>
<comment type="subcellular location">
    <subcellularLocation>
        <location evidence="4 6">Cytoplasm</location>
    </subcellularLocation>
</comment>
<dbReference type="GO" id="GO:0005829">
    <property type="term" value="C:cytosol"/>
    <property type="evidence" value="ECO:0007669"/>
    <property type="project" value="TreeGrafter"/>
</dbReference>
<accession>A0A9D2H2K2</accession>
<comment type="function">
    <text evidence="4 6">IF-3 binds to the 30S ribosomal subunit and shifts the equilibrium between 70S ribosomes and their 50S and 30S subunits in favor of the free subunits, thus enhancing the availability of 30S subunits on which protein synthesis initiation begins.</text>
</comment>
<dbReference type="GO" id="GO:0016020">
    <property type="term" value="C:membrane"/>
    <property type="evidence" value="ECO:0007669"/>
    <property type="project" value="TreeGrafter"/>
</dbReference>
<dbReference type="GO" id="GO:0043022">
    <property type="term" value="F:ribosome binding"/>
    <property type="evidence" value="ECO:0007669"/>
    <property type="project" value="UniProtKB-ARBA"/>
</dbReference>
<dbReference type="InterPro" id="IPR036787">
    <property type="entry name" value="T_IF-3_N_sf"/>
</dbReference>
<dbReference type="InterPro" id="IPR019815">
    <property type="entry name" value="Translation_initiation_fac_3_C"/>
</dbReference>
<evidence type="ECO:0000313" key="9">
    <source>
        <dbReference type="EMBL" id="HJA02546.1"/>
    </source>
</evidence>
<evidence type="ECO:0000256" key="6">
    <source>
        <dbReference type="RuleBase" id="RU000646"/>
    </source>
</evidence>
<dbReference type="Gene3D" id="3.10.20.80">
    <property type="entry name" value="Translation initiation factor 3 (IF-3), N-terminal domain"/>
    <property type="match status" value="1"/>
</dbReference>
<evidence type="ECO:0000256" key="5">
    <source>
        <dbReference type="NCBIfam" id="TIGR00168"/>
    </source>
</evidence>
<evidence type="ECO:0000256" key="2">
    <source>
        <dbReference type="ARBA" id="ARBA00022540"/>
    </source>
</evidence>
<keyword evidence="2 4" id="KW-0396">Initiation factor</keyword>
<feature type="domain" description="Translation initiation factor 3 N-terminal" evidence="8">
    <location>
        <begin position="1"/>
        <end position="70"/>
    </location>
</feature>
<protein>
    <recommendedName>
        <fullName evidence="4 5">Translation initiation factor IF-3</fullName>
    </recommendedName>
</protein>
<keyword evidence="4" id="KW-0963">Cytoplasm</keyword>
<dbReference type="GO" id="GO:0032790">
    <property type="term" value="P:ribosome disassembly"/>
    <property type="evidence" value="ECO:0007669"/>
    <property type="project" value="TreeGrafter"/>
</dbReference>
<feature type="domain" description="Translation initiation factor 3 C-terminal" evidence="7">
    <location>
        <begin position="77"/>
        <end position="162"/>
    </location>
</feature>
<dbReference type="Proteomes" id="UP000824221">
    <property type="component" value="Unassembled WGS sequence"/>
</dbReference>
<dbReference type="InterPro" id="IPR036788">
    <property type="entry name" value="T_IF-3_C_sf"/>
</dbReference>
<dbReference type="AlphaFoldDB" id="A0A9D2H2K2"/>
<proteinExistence type="inferred from homology"/>
<dbReference type="Gene3D" id="3.30.110.10">
    <property type="entry name" value="Translation initiation factor 3 (IF-3), C-terminal domain"/>
    <property type="match status" value="1"/>
</dbReference>
<evidence type="ECO:0000256" key="3">
    <source>
        <dbReference type="ARBA" id="ARBA00022917"/>
    </source>
</evidence>
<dbReference type="PANTHER" id="PTHR10938:SF0">
    <property type="entry name" value="TRANSLATION INITIATION FACTOR IF-3, MITOCHONDRIAL"/>
    <property type="match status" value="1"/>
</dbReference>
<reference evidence="9" key="2">
    <citation type="submission" date="2021-04" db="EMBL/GenBank/DDBJ databases">
        <authorList>
            <person name="Gilroy R."/>
        </authorList>
    </citation>
    <scope>NUCLEOTIDE SEQUENCE</scope>
    <source>
        <strain evidence="9">CHK156-179</strain>
    </source>
</reference>
<sequence length="164" mass="18582">MNGEIRDREIRVISETGEMLGVMSPREAMRLAEEADLDLVKISPNAVPPVCKIMDYGKFKFEQAKKEKENRRNQKVVEIKEVQLSMTIDVGDLNVKAKQATKFLGEGNKVKVSIRLRGRQMAHANLGRDVMNNFFEGLKEIAVIEKPINMEGRNIIMILAPKKS</sequence>
<organism evidence="9 10">
    <name type="scientific">Candidatus Gallimonas gallistercoris</name>
    <dbReference type="NCBI Taxonomy" id="2838602"/>
    <lineage>
        <taxon>Bacteria</taxon>
        <taxon>Bacillati</taxon>
        <taxon>Bacillota</taxon>
        <taxon>Clostridia</taxon>
        <taxon>Candidatus Gallimonas</taxon>
    </lineage>
</organism>
<keyword evidence="3 4" id="KW-0648">Protein biosynthesis</keyword>
<dbReference type="Pfam" id="PF05198">
    <property type="entry name" value="IF3_N"/>
    <property type="match status" value="1"/>
</dbReference>
<name>A0A9D2H2K2_9FIRM</name>
<dbReference type="InterPro" id="IPR019814">
    <property type="entry name" value="Translation_initiation_fac_3_N"/>
</dbReference>
<evidence type="ECO:0000256" key="4">
    <source>
        <dbReference type="HAMAP-Rule" id="MF_00080"/>
    </source>
</evidence>
<comment type="similarity">
    <text evidence="1 4 6">Belongs to the IF-3 family.</text>
</comment>
<comment type="caution">
    <text evidence="9">The sequence shown here is derived from an EMBL/GenBank/DDBJ whole genome shotgun (WGS) entry which is preliminary data.</text>
</comment>
<dbReference type="Pfam" id="PF00707">
    <property type="entry name" value="IF3_C"/>
    <property type="match status" value="1"/>
</dbReference>
<dbReference type="PROSITE" id="PS00938">
    <property type="entry name" value="IF3"/>
    <property type="match status" value="1"/>
</dbReference>
<reference evidence="9" key="1">
    <citation type="journal article" date="2021" name="PeerJ">
        <title>Extensive microbial diversity within the chicken gut microbiome revealed by metagenomics and culture.</title>
        <authorList>
            <person name="Gilroy R."/>
            <person name="Ravi A."/>
            <person name="Getino M."/>
            <person name="Pursley I."/>
            <person name="Horton D.L."/>
            <person name="Alikhan N.F."/>
            <person name="Baker D."/>
            <person name="Gharbi K."/>
            <person name="Hall N."/>
            <person name="Watson M."/>
            <person name="Adriaenssens E.M."/>
            <person name="Foster-Nyarko E."/>
            <person name="Jarju S."/>
            <person name="Secka A."/>
            <person name="Antonio M."/>
            <person name="Oren A."/>
            <person name="Chaudhuri R.R."/>
            <person name="La Ragione R."/>
            <person name="Hildebrand F."/>
            <person name="Pallen M.J."/>
        </authorList>
    </citation>
    <scope>NUCLEOTIDE SEQUENCE</scope>
    <source>
        <strain evidence="9">CHK156-179</strain>
    </source>
</reference>
<evidence type="ECO:0000256" key="1">
    <source>
        <dbReference type="ARBA" id="ARBA00005439"/>
    </source>
</evidence>
<evidence type="ECO:0000259" key="8">
    <source>
        <dbReference type="Pfam" id="PF05198"/>
    </source>
</evidence>
<comment type="subunit">
    <text evidence="4 6">Monomer.</text>
</comment>
<dbReference type="NCBIfam" id="TIGR00168">
    <property type="entry name" value="infC"/>
    <property type="match status" value="1"/>
</dbReference>
<dbReference type="EMBL" id="DXAJ01000061">
    <property type="protein sequence ID" value="HJA02546.1"/>
    <property type="molecule type" value="Genomic_DNA"/>
</dbReference>
<dbReference type="FunFam" id="3.10.20.80:FF:000001">
    <property type="entry name" value="Translation initiation factor IF-3"/>
    <property type="match status" value="1"/>
</dbReference>
<evidence type="ECO:0000259" key="7">
    <source>
        <dbReference type="Pfam" id="PF00707"/>
    </source>
</evidence>
<evidence type="ECO:0000313" key="10">
    <source>
        <dbReference type="Proteomes" id="UP000824221"/>
    </source>
</evidence>
<dbReference type="PANTHER" id="PTHR10938">
    <property type="entry name" value="TRANSLATION INITIATION FACTOR IF-3"/>
    <property type="match status" value="1"/>
</dbReference>
<dbReference type="GO" id="GO:0003743">
    <property type="term" value="F:translation initiation factor activity"/>
    <property type="evidence" value="ECO:0007669"/>
    <property type="project" value="UniProtKB-UniRule"/>
</dbReference>
<dbReference type="FunFam" id="3.30.110.10:FF:000001">
    <property type="entry name" value="Translation initiation factor IF-3"/>
    <property type="match status" value="1"/>
</dbReference>